<evidence type="ECO:0000256" key="2">
    <source>
        <dbReference type="ARBA" id="ARBA00022723"/>
    </source>
</evidence>
<protein>
    <submittedName>
        <fullName evidence="7">Uncharacterized protein</fullName>
    </submittedName>
</protein>
<evidence type="ECO:0000256" key="5">
    <source>
        <dbReference type="ARBA" id="ARBA00023242"/>
    </source>
</evidence>
<evidence type="ECO:0000256" key="6">
    <source>
        <dbReference type="SAM" id="SignalP"/>
    </source>
</evidence>
<keyword evidence="5" id="KW-0539">Nucleus</keyword>
<evidence type="ECO:0000256" key="3">
    <source>
        <dbReference type="ARBA" id="ARBA00022771"/>
    </source>
</evidence>
<feature type="chain" id="PRO_5032564398" evidence="6">
    <location>
        <begin position="24"/>
        <end position="458"/>
    </location>
</feature>
<keyword evidence="2" id="KW-0479">Metal-binding</keyword>
<dbReference type="EMBL" id="CAJNOJ010000526">
    <property type="protein sequence ID" value="CAF1476338.1"/>
    <property type="molecule type" value="Genomic_DNA"/>
</dbReference>
<dbReference type="Proteomes" id="UP000663852">
    <property type="component" value="Unassembled WGS sequence"/>
</dbReference>
<dbReference type="OrthoDB" id="1607513at2759"/>
<comment type="caution">
    <text evidence="7">The sequence shown here is derived from an EMBL/GenBank/DDBJ whole genome shotgun (WGS) entry which is preliminary data.</text>
</comment>
<dbReference type="PANTHER" id="PTHR46481:SF10">
    <property type="entry name" value="ZINC FINGER BED DOMAIN-CONTAINING PROTEIN 39"/>
    <property type="match status" value="1"/>
</dbReference>
<accession>A0A815RE70</accession>
<proteinExistence type="predicted"/>
<keyword evidence="3" id="KW-0863">Zinc-finger</keyword>
<evidence type="ECO:0000313" key="8">
    <source>
        <dbReference type="Proteomes" id="UP000663852"/>
    </source>
</evidence>
<reference evidence="7" key="1">
    <citation type="submission" date="2021-02" db="EMBL/GenBank/DDBJ databases">
        <authorList>
            <person name="Nowell W R."/>
        </authorList>
    </citation>
    <scope>NUCLEOTIDE SEQUENCE</scope>
</reference>
<evidence type="ECO:0000256" key="4">
    <source>
        <dbReference type="ARBA" id="ARBA00022833"/>
    </source>
</evidence>
<gene>
    <name evidence="7" type="ORF">EDS130_LOCUS41141</name>
</gene>
<sequence>MMDQLKVVCSIAAFLSLTVDVWSDRRLRSFFAVTDKIIRLVTDNGSNNINAFKDLVIPGFEQYFSDDDTDDEGSDMNLNDGTLSDEYEYSPNTCSTTTTTNDTETPELTQEVLIKESFRCLLDNNEVFRIPCFAHTIQLIVKDGLKEAQPILSSLEKVSAIAKLSHKNTKFSEILDSMKLSMPRVVKTRWNSQFLTVERVLAIPTLELNRILIDLKYPNLCLNVRDLSMLNEFIALLSLLAEATTTTQRENSPSISLVAPSILAIYFDLKTEKSNIQYTTTLCNALISSLLSLFGGLLEQLEVNVKETGIELKKNKQFYDLYKDPVFILSPFLDAMFKLNWITASFLPDTVKERICEKIKKLIFDHSVFNEHANENSAPAKIELVQEEQIKSTQISTPSTQSSNSNTSKRKCLFSNIQNDQKYSKKTKTNDSYNYIKEEISRYLNDTNNDNILLLKST</sequence>
<evidence type="ECO:0000256" key="1">
    <source>
        <dbReference type="ARBA" id="ARBA00004123"/>
    </source>
</evidence>
<organism evidence="7 8">
    <name type="scientific">Adineta ricciae</name>
    <name type="common">Rotifer</name>
    <dbReference type="NCBI Taxonomy" id="249248"/>
    <lineage>
        <taxon>Eukaryota</taxon>
        <taxon>Metazoa</taxon>
        <taxon>Spiralia</taxon>
        <taxon>Gnathifera</taxon>
        <taxon>Rotifera</taxon>
        <taxon>Eurotatoria</taxon>
        <taxon>Bdelloidea</taxon>
        <taxon>Adinetida</taxon>
        <taxon>Adinetidae</taxon>
        <taxon>Adineta</taxon>
    </lineage>
</organism>
<dbReference type="SUPFAM" id="SSF53098">
    <property type="entry name" value="Ribonuclease H-like"/>
    <property type="match status" value="1"/>
</dbReference>
<evidence type="ECO:0000313" key="7">
    <source>
        <dbReference type="EMBL" id="CAF1476338.1"/>
    </source>
</evidence>
<keyword evidence="6" id="KW-0732">Signal</keyword>
<keyword evidence="4" id="KW-0862">Zinc</keyword>
<dbReference type="InterPro" id="IPR052035">
    <property type="entry name" value="ZnF_BED_domain_contain"/>
</dbReference>
<dbReference type="InterPro" id="IPR012337">
    <property type="entry name" value="RNaseH-like_sf"/>
</dbReference>
<dbReference type="GO" id="GO:0005634">
    <property type="term" value="C:nucleus"/>
    <property type="evidence" value="ECO:0007669"/>
    <property type="project" value="UniProtKB-SubCell"/>
</dbReference>
<name>A0A815RE70_ADIRI</name>
<dbReference type="GO" id="GO:0008270">
    <property type="term" value="F:zinc ion binding"/>
    <property type="evidence" value="ECO:0007669"/>
    <property type="project" value="UniProtKB-KW"/>
</dbReference>
<comment type="subcellular location">
    <subcellularLocation>
        <location evidence="1">Nucleus</location>
    </subcellularLocation>
</comment>
<feature type="signal peptide" evidence="6">
    <location>
        <begin position="1"/>
        <end position="23"/>
    </location>
</feature>
<dbReference type="PANTHER" id="PTHR46481">
    <property type="entry name" value="ZINC FINGER BED DOMAIN-CONTAINING PROTEIN 4"/>
    <property type="match status" value="1"/>
</dbReference>
<dbReference type="AlphaFoldDB" id="A0A815RE70"/>